<keyword evidence="3" id="KW-0233">DNA recombination</keyword>
<reference evidence="8 9" key="1">
    <citation type="submission" date="2013-12" db="EMBL/GenBank/DDBJ databases">
        <authorList>
            <person name="Brown-Elliot B."/>
            <person name="Wallace R."/>
            <person name="Lenaerts A."/>
            <person name="Ordway D."/>
            <person name="DeGroote M.A."/>
            <person name="Parker T."/>
            <person name="Sizemore C."/>
            <person name="Tallon L.J."/>
            <person name="Sadzewicz L.K."/>
            <person name="Sengamalay N."/>
            <person name="Fraser C.M."/>
            <person name="Hine E."/>
            <person name="Shefchek K.A."/>
            <person name="Das S.P."/>
            <person name="Tettelin H."/>
        </authorList>
    </citation>
    <scope>NUCLEOTIDE SEQUENCE [LARGE SCALE GENOMIC DNA]</scope>
    <source>
        <strain evidence="8 9">662</strain>
    </source>
</reference>
<dbReference type="InterPro" id="IPR036162">
    <property type="entry name" value="Resolvase-like_N_sf"/>
</dbReference>
<dbReference type="EMBL" id="JAOA01000013">
    <property type="protein sequence ID" value="EUA09805.1"/>
    <property type="molecule type" value="Genomic_DNA"/>
</dbReference>
<accession>X7YTX2</accession>
<dbReference type="Gene3D" id="3.40.50.1390">
    <property type="entry name" value="Resolvase, N-terminal catalytic domain"/>
    <property type="match status" value="1"/>
</dbReference>
<dbReference type="GO" id="GO:0003677">
    <property type="term" value="F:DNA binding"/>
    <property type="evidence" value="ECO:0007669"/>
    <property type="project" value="UniProtKB-KW"/>
</dbReference>
<evidence type="ECO:0000313" key="8">
    <source>
        <dbReference type="EMBL" id="EUA09805.1"/>
    </source>
</evidence>
<dbReference type="GO" id="GO:0000150">
    <property type="term" value="F:DNA strand exchange activity"/>
    <property type="evidence" value="ECO:0007669"/>
    <property type="project" value="InterPro"/>
</dbReference>
<name>X7YTX2_MYCKA</name>
<dbReference type="SUPFAM" id="SSF53041">
    <property type="entry name" value="Resolvase-like"/>
    <property type="match status" value="1"/>
</dbReference>
<feature type="active site" description="O-(5'-phospho-DNA)-serine intermediate" evidence="4 5">
    <location>
        <position position="31"/>
    </location>
</feature>
<gene>
    <name evidence="8" type="ORF">I545_5909</name>
</gene>
<proteinExistence type="predicted"/>
<dbReference type="AlphaFoldDB" id="X7YTX2"/>
<evidence type="ECO:0000313" key="9">
    <source>
        <dbReference type="Proteomes" id="UP000020561"/>
    </source>
</evidence>
<dbReference type="GO" id="GO:0015074">
    <property type="term" value="P:DNA integration"/>
    <property type="evidence" value="ECO:0007669"/>
    <property type="project" value="UniProtKB-KW"/>
</dbReference>
<protein>
    <submittedName>
        <fullName evidence="8">Resolvase, N terminal domain protein</fullName>
    </submittedName>
</protein>
<sequence length="101" mass="10660">MFHTACLESSLSVGRETLFPTTATLGYARVSTTGQDLDAQLAALGVAGVKAERVFTDKLSGSAKNRPPRPGRHARLPVPATPLWLPQLIAAERSVRPPAAA</sequence>
<feature type="region of interest" description="Disordered" evidence="6">
    <location>
        <begin position="58"/>
        <end position="78"/>
    </location>
</feature>
<evidence type="ECO:0000256" key="1">
    <source>
        <dbReference type="ARBA" id="ARBA00022908"/>
    </source>
</evidence>
<evidence type="ECO:0000259" key="7">
    <source>
        <dbReference type="PROSITE" id="PS51736"/>
    </source>
</evidence>
<comment type="caution">
    <text evidence="8">The sequence shown here is derived from an EMBL/GenBank/DDBJ whole genome shotgun (WGS) entry which is preliminary data.</text>
</comment>
<dbReference type="Proteomes" id="UP000020561">
    <property type="component" value="Unassembled WGS sequence"/>
</dbReference>
<evidence type="ECO:0000256" key="3">
    <source>
        <dbReference type="ARBA" id="ARBA00023172"/>
    </source>
</evidence>
<dbReference type="PROSITE" id="PS00397">
    <property type="entry name" value="RECOMBINASES_1"/>
    <property type="match status" value="1"/>
</dbReference>
<feature type="compositionally biased region" description="Basic residues" evidence="6">
    <location>
        <begin position="66"/>
        <end position="75"/>
    </location>
</feature>
<evidence type="ECO:0000256" key="4">
    <source>
        <dbReference type="PIRSR" id="PIRSR606118-50"/>
    </source>
</evidence>
<dbReference type="Pfam" id="PF00239">
    <property type="entry name" value="Resolvase"/>
    <property type="match status" value="1"/>
</dbReference>
<keyword evidence="2" id="KW-0238">DNA-binding</keyword>
<dbReference type="InterPro" id="IPR006118">
    <property type="entry name" value="Recombinase_CS"/>
</dbReference>
<dbReference type="InterPro" id="IPR006119">
    <property type="entry name" value="Resolv_N"/>
</dbReference>
<evidence type="ECO:0000256" key="6">
    <source>
        <dbReference type="SAM" id="MobiDB-lite"/>
    </source>
</evidence>
<organism evidence="8 9">
    <name type="scientific">Mycobacterium kansasii 662</name>
    <dbReference type="NCBI Taxonomy" id="1299326"/>
    <lineage>
        <taxon>Bacteria</taxon>
        <taxon>Bacillati</taxon>
        <taxon>Actinomycetota</taxon>
        <taxon>Actinomycetes</taxon>
        <taxon>Mycobacteriales</taxon>
        <taxon>Mycobacteriaceae</taxon>
        <taxon>Mycobacterium</taxon>
    </lineage>
</organism>
<evidence type="ECO:0000256" key="2">
    <source>
        <dbReference type="ARBA" id="ARBA00023125"/>
    </source>
</evidence>
<evidence type="ECO:0000256" key="5">
    <source>
        <dbReference type="PROSITE-ProRule" id="PRU10137"/>
    </source>
</evidence>
<keyword evidence="1" id="KW-0229">DNA integration</keyword>
<feature type="domain" description="Resolvase/invertase-type recombinase catalytic" evidence="7">
    <location>
        <begin position="23"/>
        <end position="101"/>
    </location>
</feature>
<dbReference type="PROSITE" id="PS51736">
    <property type="entry name" value="RECOMBINASES_3"/>
    <property type="match status" value="1"/>
</dbReference>